<protein>
    <recommendedName>
        <fullName evidence="4">Cytochrome c domain-containing protein</fullName>
    </recommendedName>
</protein>
<dbReference type="OrthoDB" id="229728at2"/>
<dbReference type="KEGG" id="psl:Psta_1962"/>
<reference evidence="2 3" key="1">
    <citation type="journal article" date="2009" name="Stand. Genomic Sci.">
        <title>Complete genome sequence of Pirellula staleyi type strain (ATCC 27377).</title>
        <authorList>
            <person name="Clum A."/>
            <person name="Tindall B.J."/>
            <person name="Sikorski J."/>
            <person name="Ivanova N."/>
            <person name="Mavrommatis K."/>
            <person name="Lucas S."/>
            <person name="Glavina del Rio T."/>
            <person name="Nolan M."/>
            <person name="Chen F."/>
            <person name="Tice H."/>
            <person name="Pitluck S."/>
            <person name="Cheng J.F."/>
            <person name="Chertkov O."/>
            <person name="Brettin T."/>
            <person name="Han C."/>
            <person name="Detter J.C."/>
            <person name="Kuske C."/>
            <person name="Bruce D."/>
            <person name="Goodwin L."/>
            <person name="Ovchinikova G."/>
            <person name="Pati A."/>
            <person name="Mikhailova N."/>
            <person name="Chen A."/>
            <person name="Palaniappan K."/>
            <person name="Land M."/>
            <person name="Hauser L."/>
            <person name="Chang Y.J."/>
            <person name="Jeffries C.D."/>
            <person name="Chain P."/>
            <person name="Rohde M."/>
            <person name="Goker M."/>
            <person name="Bristow J."/>
            <person name="Eisen J.A."/>
            <person name="Markowitz V."/>
            <person name="Hugenholtz P."/>
            <person name="Kyrpides N.C."/>
            <person name="Klenk H.P."/>
            <person name="Lapidus A."/>
        </authorList>
    </citation>
    <scope>NUCLEOTIDE SEQUENCE [LARGE SCALE GENOMIC DNA]</scope>
    <source>
        <strain evidence="3">ATCC 27377 / DSM 6068 / ICPB 4128</strain>
    </source>
</reference>
<evidence type="ECO:0000313" key="2">
    <source>
        <dbReference type="EMBL" id="ADB16636.1"/>
    </source>
</evidence>
<dbReference type="eggNOG" id="ENOG502Z8YZ">
    <property type="taxonomic scope" value="Bacteria"/>
</dbReference>
<gene>
    <name evidence="2" type="ordered locus">Psta_1962</name>
</gene>
<accession>D2R0N8</accession>
<evidence type="ECO:0000256" key="1">
    <source>
        <dbReference type="SAM" id="SignalP"/>
    </source>
</evidence>
<feature type="signal peptide" evidence="1">
    <location>
        <begin position="1"/>
        <end position="19"/>
    </location>
</feature>
<dbReference type="EMBL" id="CP001848">
    <property type="protein sequence ID" value="ADB16636.1"/>
    <property type="molecule type" value="Genomic_DNA"/>
</dbReference>
<organism evidence="2 3">
    <name type="scientific">Pirellula staleyi (strain ATCC 27377 / DSM 6068 / ICPB 4128)</name>
    <name type="common">Pirella staleyi</name>
    <dbReference type="NCBI Taxonomy" id="530564"/>
    <lineage>
        <taxon>Bacteria</taxon>
        <taxon>Pseudomonadati</taxon>
        <taxon>Planctomycetota</taxon>
        <taxon>Planctomycetia</taxon>
        <taxon>Pirellulales</taxon>
        <taxon>Pirellulaceae</taxon>
        <taxon>Pirellula</taxon>
    </lineage>
</organism>
<evidence type="ECO:0000313" key="3">
    <source>
        <dbReference type="Proteomes" id="UP000001887"/>
    </source>
</evidence>
<evidence type="ECO:0008006" key="4">
    <source>
        <dbReference type="Google" id="ProtNLM"/>
    </source>
</evidence>
<keyword evidence="3" id="KW-1185">Reference proteome</keyword>
<dbReference type="AlphaFoldDB" id="D2R0N8"/>
<feature type="chain" id="PRO_5003034480" description="Cytochrome c domain-containing protein" evidence="1">
    <location>
        <begin position="20"/>
        <end position="431"/>
    </location>
</feature>
<proteinExistence type="predicted"/>
<keyword evidence="1" id="KW-0732">Signal</keyword>
<dbReference type="Proteomes" id="UP000001887">
    <property type="component" value="Chromosome"/>
</dbReference>
<dbReference type="HOGENOM" id="CLU_615194_0_0_0"/>
<name>D2R0N8_PIRSD</name>
<sequence length="431" mass="48268" precursor="true">MRCALTLLLLLTTATTSVGIDEFEQPPINYSSTQPSNRISQLQSLLDEGKQQLTFHDELGYLPSLLAALDIPAESQTLVYSKTSLQTRYITPKTPRALYFSDEIYVGYVQSGAALEISVADPRLGTVFYTLDQAQVAAPKLERQTDRCLLCHSSSRTEGVPGHVVRSLFVDLSGQPIYSAGSRMVDHTTPIENRWGGWYVTGKHGEQKHLGNFISRSKEVPREVDNSAGLNVLDLSNRFDVSRYLTPHSDIVSLMVLEHQVLVHNRLTRANFSTQQALAYDASMKRSLGESEAEFFDSTKRRIQSAAEALVEALLLVDEAKLTAPMSGTADFAQKFQELGPRDKAGRSLRDLDLQTRLFKYPCSYLIYSPSFAALPKEVREQVWKQLRGVLSGADQSEKFAHLTAADREAIYTILRETHPQLPEDWKLERP</sequence>